<proteinExistence type="predicted"/>
<dbReference type="InterPro" id="IPR000182">
    <property type="entry name" value="GNAT_dom"/>
</dbReference>
<dbReference type="KEGG" id="zpl:ZBT109_1374"/>
<gene>
    <name evidence="2" type="ORF">ZBT109_1374</name>
</gene>
<dbReference type="CDD" id="cd04301">
    <property type="entry name" value="NAT_SF"/>
    <property type="match status" value="1"/>
</dbReference>
<dbReference type="InterPro" id="IPR016181">
    <property type="entry name" value="Acyl_CoA_acyltransferase"/>
</dbReference>
<dbReference type="EMBL" id="AP018933">
    <property type="protein sequence ID" value="BBG30134.1"/>
    <property type="molecule type" value="Genomic_DNA"/>
</dbReference>
<dbReference type="STRING" id="1123510.GCA_000620025_00367"/>
<organism evidence="2 3">
    <name type="scientific">Zymobacter palmae</name>
    <dbReference type="NCBI Taxonomy" id="33074"/>
    <lineage>
        <taxon>Bacteria</taxon>
        <taxon>Pseudomonadati</taxon>
        <taxon>Pseudomonadota</taxon>
        <taxon>Gammaproteobacteria</taxon>
        <taxon>Oceanospirillales</taxon>
        <taxon>Halomonadaceae</taxon>
        <taxon>Zymobacter group</taxon>
        <taxon>Zymobacter</taxon>
    </lineage>
</organism>
<evidence type="ECO:0000313" key="2">
    <source>
        <dbReference type="EMBL" id="BBG30134.1"/>
    </source>
</evidence>
<protein>
    <submittedName>
        <fullName evidence="2">Histone acetyltransferase HPA2</fullName>
    </submittedName>
</protein>
<evidence type="ECO:0000313" key="3">
    <source>
        <dbReference type="Proteomes" id="UP000267342"/>
    </source>
</evidence>
<dbReference type="PROSITE" id="PS51186">
    <property type="entry name" value="GNAT"/>
    <property type="match status" value="1"/>
</dbReference>
<evidence type="ECO:0000259" key="1">
    <source>
        <dbReference type="PROSITE" id="PS51186"/>
    </source>
</evidence>
<dbReference type="AlphaFoldDB" id="A0A348HET2"/>
<dbReference type="GO" id="GO:0016747">
    <property type="term" value="F:acyltransferase activity, transferring groups other than amino-acyl groups"/>
    <property type="evidence" value="ECO:0007669"/>
    <property type="project" value="InterPro"/>
</dbReference>
<dbReference type="SUPFAM" id="SSF55729">
    <property type="entry name" value="Acyl-CoA N-acyltransferases (Nat)"/>
    <property type="match status" value="1"/>
</dbReference>
<dbReference type="Proteomes" id="UP000267342">
    <property type="component" value="Chromosome"/>
</dbReference>
<sequence length="188" mass="21875">MAMTQRPDSSTLWRTTPQPTGWTWAREGSGRDARAAGRLVSRNMRSYWKARDMRFSLSVFLKHWPTQHSLLWRPRHRVHGLLSWTLSGEHAHLCEFQLDEGYRGHGIGTALLSSWLLECYRQGVRTVELRVFRDNPAYHLYTRFGFWALAVDPDISGFMTMRCRLDERQKAHIERLARAAHVPVSLSA</sequence>
<dbReference type="Pfam" id="PF00583">
    <property type="entry name" value="Acetyltransf_1"/>
    <property type="match status" value="1"/>
</dbReference>
<feature type="domain" description="N-acetyltransferase" evidence="1">
    <location>
        <begin position="28"/>
        <end position="166"/>
    </location>
</feature>
<dbReference type="OrthoDB" id="6871659at2"/>
<keyword evidence="3" id="KW-1185">Reference proteome</keyword>
<dbReference type="RefSeq" id="WP_051524022.1">
    <property type="nucleotide sequence ID" value="NZ_AP018933.1"/>
</dbReference>
<name>A0A348HET2_9GAMM</name>
<keyword evidence="2" id="KW-0808">Transferase</keyword>
<dbReference type="Gene3D" id="3.40.630.30">
    <property type="match status" value="1"/>
</dbReference>
<reference evidence="2 3" key="1">
    <citation type="submission" date="2018-09" db="EMBL/GenBank/DDBJ databases">
        <title>Zymobacter palmae IAM14233 (=T109) whole genome analysis.</title>
        <authorList>
            <person name="Yanase H."/>
        </authorList>
    </citation>
    <scope>NUCLEOTIDE SEQUENCE [LARGE SCALE GENOMIC DNA]</scope>
    <source>
        <strain evidence="2 3">IAM14233</strain>
    </source>
</reference>
<accession>A0A348HET2</accession>